<sequence>MPPSTQHRFIIGSLSTPIFPGHTTRLLTSCRKSLGLPLVGSHHPDASTRTSPAFMLSFGCPGAVIIRRDADQPPALRPPIRLDRAGTGATDRRDGERMEPILAIWAVAGLRSDFERLPRISGSRPLSRSRTMFVVLAVFFVSSASERASTSDYSDYACPSEGAL</sequence>
<accession>A0A8H6XLH4</accession>
<proteinExistence type="predicted"/>
<organism evidence="1 2">
    <name type="scientific">Mycena sanguinolenta</name>
    <dbReference type="NCBI Taxonomy" id="230812"/>
    <lineage>
        <taxon>Eukaryota</taxon>
        <taxon>Fungi</taxon>
        <taxon>Dikarya</taxon>
        <taxon>Basidiomycota</taxon>
        <taxon>Agaricomycotina</taxon>
        <taxon>Agaricomycetes</taxon>
        <taxon>Agaricomycetidae</taxon>
        <taxon>Agaricales</taxon>
        <taxon>Marasmiineae</taxon>
        <taxon>Mycenaceae</taxon>
        <taxon>Mycena</taxon>
    </lineage>
</organism>
<dbReference type="EMBL" id="JACAZH010000024">
    <property type="protein sequence ID" value="KAF7342824.1"/>
    <property type="molecule type" value="Genomic_DNA"/>
</dbReference>
<gene>
    <name evidence="1" type="ORF">MSAN_01998400</name>
</gene>
<dbReference type="AlphaFoldDB" id="A0A8H6XLH4"/>
<name>A0A8H6XLH4_9AGAR</name>
<comment type="caution">
    <text evidence="1">The sequence shown here is derived from an EMBL/GenBank/DDBJ whole genome shotgun (WGS) entry which is preliminary data.</text>
</comment>
<keyword evidence="2" id="KW-1185">Reference proteome</keyword>
<evidence type="ECO:0000313" key="1">
    <source>
        <dbReference type="EMBL" id="KAF7342824.1"/>
    </source>
</evidence>
<dbReference type="Proteomes" id="UP000623467">
    <property type="component" value="Unassembled WGS sequence"/>
</dbReference>
<evidence type="ECO:0000313" key="2">
    <source>
        <dbReference type="Proteomes" id="UP000623467"/>
    </source>
</evidence>
<reference evidence="1" key="1">
    <citation type="submission" date="2020-05" db="EMBL/GenBank/DDBJ databases">
        <title>Mycena genomes resolve the evolution of fungal bioluminescence.</title>
        <authorList>
            <person name="Tsai I.J."/>
        </authorList>
    </citation>
    <scope>NUCLEOTIDE SEQUENCE</scope>
    <source>
        <strain evidence="1">160909Yilan</strain>
    </source>
</reference>
<protein>
    <submittedName>
        <fullName evidence="1">Uncharacterized protein</fullName>
    </submittedName>
</protein>